<name>A0ACC0GA35_9ERIC</name>
<dbReference type="Proteomes" id="UP001060215">
    <property type="component" value="Chromosome 10"/>
</dbReference>
<protein>
    <submittedName>
        <fullName evidence="1">Methyltransferase PMT13</fullName>
    </submittedName>
</protein>
<keyword evidence="1" id="KW-0489">Methyltransferase</keyword>
<gene>
    <name evidence="1" type="ORF">LOK49_LG10G01821</name>
</gene>
<dbReference type="EMBL" id="CM045767">
    <property type="protein sequence ID" value="KAI7997045.1"/>
    <property type="molecule type" value="Genomic_DNA"/>
</dbReference>
<proteinExistence type="predicted"/>
<reference evidence="1 2" key="1">
    <citation type="journal article" date="2022" name="Plant J.">
        <title>Chromosome-level genome of Camellia lanceoleosa provides a valuable resource for understanding genome evolution and self-incompatibility.</title>
        <authorList>
            <person name="Gong W."/>
            <person name="Xiao S."/>
            <person name="Wang L."/>
            <person name="Liao Z."/>
            <person name="Chang Y."/>
            <person name="Mo W."/>
            <person name="Hu G."/>
            <person name="Li W."/>
            <person name="Zhao G."/>
            <person name="Zhu H."/>
            <person name="Hu X."/>
            <person name="Ji K."/>
            <person name="Xiang X."/>
            <person name="Song Q."/>
            <person name="Yuan D."/>
            <person name="Jin S."/>
            <person name="Zhang L."/>
        </authorList>
    </citation>
    <scope>NUCLEOTIDE SEQUENCE [LARGE SCALE GENOMIC DNA]</scope>
    <source>
        <strain evidence="1">SQ_2022a</strain>
    </source>
</reference>
<keyword evidence="1" id="KW-0808">Transferase</keyword>
<organism evidence="1 2">
    <name type="scientific">Camellia lanceoleosa</name>
    <dbReference type="NCBI Taxonomy" id="1840588"/>
    <lineage>
        <taxon>Eukaryota</taxon>
        <taxon>Viridiplantae</taxon>
        <taxon>Streptophyta</taxon>
        <taxon>Embryophyta</taxon>
        <taxon>Tracheophyta</taxon>
        <taxon>Spermatophyta</taxon>
        <taxon>Magnoliopsida</taxon>
        <taxon>eudicotyledons</taxon>
        <taxon>Gunneridae</taxon>
        <taxon>Pentapetalae</taxon>
        <taxon>asterids</taxon>
        <taxon>Ericales</taxon>
        <taxon>Theaceae</taxon>
        <taxon>Camellia</taxon>
    </lineage>
</organism>
<accession>A0ACC0GA35</accession>
<keyword evidence="2" id="KW-1185">Reference proteome</keyword>
<sequence length="110" mass="12108">MVGYLNLPLSKTNPRQWHLLDLVSATMLLFFLFIFSSLGDSLTVSGTQALLRSSFDPKQRLGVPTAGERELAIESEDDVFDEVRVASEEAAREAVGSVFLGEVLDYKGVK</sequence>
<evidence type="ECO:0000313" key="1">
    <source>
        <dbReference type="EMBL" id="KAI7997045.1"/>
    </source>
</evidence>
<comment type="caution">
    <text evidence="1">The sequence shown here is derived from an EMBL/GenBank/DDBJ whole genome shotgun (WGS) entry which is preliminary data.</text>
</comment>
<evidence type="ECO:0000313" key="2">
    <source>
        <dbReference type="Proteomes" id="UP001060215"/>
    </source>
</evidence>